<sequence>MDLTSDDRHNMQLDPRYIPRPITNDRLSSTFYFPIGMDIGFHQILEKEKLLLILFDRDRVFIYLERLPEMDIAIQRERPVKCLNREKLGEGPLFAFDETKRALVVCSSTKLQLHLFIFDESYKTLQGQGSAINLAPWYRQTETSILHAAFVCGNEEVVLADSRAQARIFSFVTLQFRPASLQLPSLPSSIFSSPDGSCLLVLDTRDSKPFLTAYHWETFGSTAGIQLDLSAFPLHGAVLTSMVDRGRVFLMGLDINSGSVRSIAIKITKKRTEFMFKENGDGNASNNRTRHTLHNSLLDCHAEVWSRFPVVPAVKRPTLTSSSERHQKSITFIAENYSQPFVSYFSDLIQTFETTTRKPTGDELRRINISAKDFSSFQDEVIMDSEWDVSRYRVGEWLVDLLCLIPIHIAVCRENRFIPLADGVLSSDLERSLLGAEVSKIVDKLSFGWYESIFQSYLSSKPVKVVSSMGQQSVGKSFSLNHFLDTSFAGSAMRTTEGVWMSVAPTDDELIVALDFEGVDSVERSIQEDTLLVLFNAAISNLVLFRNNFAFSRDISGLFRSFQASASVLDPAANPSLFRSTLVIIIKDVVESDKREIVREFSLKFQEIVRREQKANFISRLHRGKLEIIPWPVIESKEFYNLFSALKKRLDLQKISHPSAGEFLHTIKTLMAKLKANDWGALSQSTTEHRARTLSAILPIALATGYSEVDPNLEPLKNLDTDVIVKGDDTKTFFALSGREIVLPADVEMHLAALRESWGTSTPRQTMHDSEWTSKLAAHINRLIDLRVNHVRLWLDSNLQRFQAGHATIDDLRRRYDSMVIEMKTNARLCRAQCASCHLLCVLNRLHEGDHSCETAHTCVYKCSFCEGDPKTCGILAGHPGGHVCVVNTHLCGETCKLSGRGGCFEDCMKAAGHVDEHICSALVHTCGEPCALQEMRLLDGMTYSCQGDCSIPSDQSHEVHSCDTRLCPVTCDLCKRLCVLPHFHGLEPGAAHSCGEEHACSALCSTSGICQIDTTPQSIEATFTGRHGAFQFTKYTQVAKRLQCAKTIEPWQISHTGPHIHTREEQPFHFCETRCRNCGYFCTLPLGHTQQEHETSHGSMTETRWSIEGSDRTGIELEGRKFSSDDEGAPMMCNLVCSSMGRHVHFDYCRTEGVACSGEELQHIDARMIPDPDKPKDAITHRLYWRRMGFKDPYTHDDQAVFRKCDAMCSGLEHHVSDPSTWQPPYCTLPMFHAPRAPEVPVGGHGYISADGHLFDCKSPAEMQQGFHVIFIIDRSFSMACTDRQPLSDAPVTALIRAHAPNRLGAVYSALYCFWIARHASVSTIQERLSARFGPGTLYSALHTFWSGRPTTATMDQQTGTRRDAYSVVLFNHSTKNALVNDSMSSPEQLLGALLTERAEGSTNFASALSAGEAVMVENWSPERTPIMIFLSDGECAVPVEEIQDVCRSAVRLGKPLSFHAVSFGQESSSNNLRRMAELALEIQKDALRGPMHPILPSSFTTALDTVRLTEAFLGIAQSLRNPRGSLVC</sequence>
<dbReference type="CDD" id="cd00198">
    <property type="entry name" value="vWFA"/>
    <property type="match status" value="1"/>
</dbReference>
<evidence type="ECO:0000313" key="3">
    <source>
        <dbReference type="Proteomes" id="UP000759537"/>
    </source>
</evidence>
<proteinExistence type="predicted"/>
<gene>
    <name evidence="2" type="ORF">DFH94DRAFT_344701</name>
</gene>
<organism evidence="2 3">
    <name type="scientific">Russula ochroleuca</name>
    <dbReference type="NCBI Taxonomy" id="152965"/>
    <lineage>
        <taxon>Eukaryota</taxon>
        <taxon>Fungi</taxon>
        <taxon>Dikarya</taxon>
        <taxon>Basidiomycota</taxon>
        <taxon>Agaricomycotina</taxon>
        <taxon>Agaricomycetes</taxon>
        <taxon>Russulales</taxon>
        <taxon>Russulaceae</taxon>
        <taxon>Russula</taxon>
    </lineage>
</organism>
<evidence type="ECO:0000259" key="1">
    <source>
        <dbReference type="PROSITE" id="PS50234"/>
    </source>
</evidence>
<feature type="domain" description="VWFA" evidence="1">
    <location>
        <begin position="1367"/>
        <end position="1514"/>
    </location>
</feature>
<dbReference type="SUPFAM" id="SSF52540">
    <property type="entry name" value="P-loop containing nucleoside triphosphate hydrolases"/>
    <property type="match status" value="1"/>
</dbReference>
<evidence type="ECO:0000313" key="2">
    <source>
        <dbReference type="EMBL" id="KAF8466490.1"/>
    </source>
</evidence>
<protein>
    <recommendedName>
        <fullName evidence="1">VWFA domain-containing protein</fullName>
    </recommendedName>
</protein>
<dbReference type="Gene3D" id="3.40.50.410">
    <property type="entry name" value="von Willebrand factor, type A domain"/>
    <property type="match status" value="1"/>
</dbReference>
<dbReference type="PANTHER" id="PTHR22796">
    <property type="entry name" value="URG4-RELATED"/>
    <property type="match status" value="1"/>
</dbReference>
<comment type="caution">
    <text evidence="2">The sequence shown here is derived from an EMBL/GenBank/DDBJ whole genome shotgun (WGS) entry which is preliminary data.</text>
</comment>
<dbReference type="PANTHER" id="PTHR22796:SF1">
    <property type="entry name" value="VWFA DOMAIN-CONTAINING PROTEIN"/>
    <property type="match status" value="1"/>
</dbReference>
<reference evidence="2" key="1">
    <citation type="submission" date="2019-10" db="EMBL/GenBank/DDBJ databases">
        <authorList>
            <consortium name="DOE Joint Genome Institute"/>
            <person name="Kuo A."/>
            <person name="Miyauchi S."/>
            <person name="Kiss E."/>
            <person name="Drula E."/>
            <person name="Kohler A."/>
            <person name="Sanchez-Garcia M."/>
            <person name="Andreopoulos B."/>
            <person name="Barry K.W."/>
            <person name="Bonito G."/>
            <person name="Buee M."/>
            <person name="Carver A."/>
            <person name="Chen C."/>
            <person name="Cichocki N."/>
            <person name="Clum A."/>
            <person name="Culley D."/>
            <person name="Crous P.W."/>
            <person name="Fauchery L."/>
            <person name="Girlanda M."/>
            <person name="Hayes R."/>
            <person name="Keri Z."/>
            <person name="LaButti K."/>
            <person name="Lipzen A."/>
            <person name="Lombard V."/>
            <person name="Magnuson J."/>
            <person name="Maillard F."/>
            <person name="Morin E."/>
            <person name="Murat C."/>
            <person name="Nolan M."/>
            <person name="Ohm R."/>
            <person name="Pangilinan J."/>
            <person name="Pereira M."/>
            <person name="Perotto S."/>
            <person name="Peter M."/>
            <person name="Riley R."/>
            <person name="Sitrit Y."/>
            <person name="Stielow B."/>
            <person name="Szollosi G."/>
            <person name="Zifcakova L."/>
            <person name="Stursova M."/>
            <person name="Spatafora J.W."/>
            <person name="Tedersoo L."/>
            <person name="Vaario L.-M."/>
            <person name="Yamada A."/>
            <person name="Yan M."/>
            <person name="Wang P."/>
            <person name="Xu J."/>
            <person name="Bruns T."/>
            <person name="Baldrian P."/>
            <person name="Vilgalys R."/>
            <person name="Henrissat B."/>
            <person name="Grigoriev I.V."/>
            <person name="Hibbett D."/>
            <person name="Nagy L.G."/>
            <person name="Martin F.M."/>
        </authorList>
    </citation>
    <scope>NUCLEOTIDE SEQUENCE</scope>
    <source>
        <strain evidence="2">Prilba</strain>
    </source>
</reference>
<dbReference type="Proteomes" id="UP000759537">
    <property type="component" value="Unassembled WGS sequence"/>
</dbReference>
<dbReference type="EMBL" id="WHVB01000041">
    <property type="protein sequence ID" value="KAF8466490.1"/>
    <property type="molecule type" value="Genomic_DNA"/>
</dbReference>
<dbReference type="InterPro" id="IPR036465">
    <property type="entry name" value="vWFA_dom_sf"/>
</dbReference>
<accession>A0A9P5JW01</accession>
<dbReference type="SUPFAM" id="SSF53300">
    <property type="entry name" value="vWA-like"/>
    <property type="match status" value="1"/>
</dbReference>
<dbReference type="InterPro" id="IPR027417">
    <property type="entry name" value="P-loop_NTPase"/>
</dbReference>
<name>A0A9P5JW01_9AGAM</name>
<keyword evidence="3" id="KW-1185">Reference proteome</keyword>
<dbReference type="PROSITE" id="PS50234">
    <property type="entry name" value="VWFA"/>
    <property type="match status" value="1"/>
</dbReference>
<dbReference type="Gene3D" id="3.40.50.300">
    <property type="entry name" value="P-loop containing nucleotide triphosphate hydrolases"/>
    <property type="match status" value="1"/>
</dbReference>
<dbReference type="OrthoDB" id="2343366at2759"/>
<reference evidence="2" key="2">
    <citation type="journal article" date="2020" name="Nat. Commun.">
        <title>Large-scale genome sequencing of mycorrhizal fungi provides insights into the early evolution of symbiotic traits.</title>
        <authorList>
            <person name="Miyauchi S."/>
            <person name="Kiss E."/>
            <person name="Kuo A."/>
            <person name="Drula E."/>
            <person name="Kohler A."/>
            <person name="Sanchez-Garcia M."/>
            <person name="Morin E."/>
            <person name="Andreopoulos B."/>
            <person name="Barry K.W."/>
            <person name="Bonito G."/>
            <person name="Buee M."/>
            <person name="Carver A."/>
            <person name="Chen C."/>
            <person name="Cichocki N."/>
            <person name="Clum A."/>
            <person name="Culley D."/>
            <person name="Crous P.W."/>
            <person name="Fauchery L."/>
            <person name="Girlanda M."/>
            <person name="Hayes R.D."/>
            <person name="Keri Z."/>
            <person name="LaButti K."/>
            <person name="Lipzen A."/>
            <person name="Lombard V."/>
            <person name="Magnuson J."/>
            <person name="Maillard F."/>
            <person name="Murat C."/>
            <person name="Nolan M."/>
            <person name="Ohm R.A."/>
            <person name="Pangilinan J."/>
            <person name="Pereira M.F."/>
            <person name="Perotto S."/>
            <person name="Peter M."/>
            <person name="Pfister S."/>
            <person name="Riley R."/>
            <person name="Sitrit Y."/>
            <person name="Stielow J.B."/>
            <person name="Szollosi G."/>
            <person name="Zifcakova L."/>
            <person name="Stursova M."/>
            <person name="Spatafora J.W."/>
            <person name="Tedersoo L."/>
            <person name="Vaario L.M."/>
            <person name="Yamada A."/>
            <person name="Yan M."/>
            <person name="Wang P."/>
            <person name="Xu J."/>
            <person name="Bruns T."/>
            <person name="Baldrian P."/>
            <person name="Vilgalys R."/>
            <person name="Dunand C."/>
            <person name="Henrissat B."/>
            <person name="Grigoriev I.V."/>
            <person name="Hibbett D."/>
            <person name="Nagy L.G."/>
            <person name="Martin F.M."/>
        </authorList>
    </citation>
    <scope>NUCLEOTIDE SEQUENCE</scope>
    <source>
        <strain evidence="2">Prilba</strain>
    </source>
</reference>
<dbReference type="InterPro" id="IPR002035">
    <property type="entry name" value="VWF_A"/>
</dbReference>